<dbReference type="RefSeq" id="XP_003868916.1">
    <property type="nucleotide sequence ID" value="XM_003868868.1"/>
</dbReference>
<organism evidence="1 2">
    <name type="scientific">Candida orthopsilosis (strain 90-125)</name>
    <name type="common">Yeast</name>
    <dbReference type="NCBI Taxonomy" id="1136231"/>
    <lineage>
        <taxon>Eukaryota</taxon>
        <taxon>Fungi</taxon>
        <taxon>Dikarya</taxon>
        <taxon>Ascomycota</taxon>
        <taxon>Saccharomycotina</taxon>
        <taxon>Pichiomycetes</taxon>
        <taxon>Debaryomycetaceae</taxon>
        <taxon>Candida/Lodderomyces clade</taxon>
        <taxon>Candida</taxon>
    </lineage>
</organism>
<dbReference type="HOGENOM" id="CLU_2072843_0_0_1"/>
<gene>
    <name evidence="1" type="ORF">CORT_0C06380</name>
</gene>
<keyword evidence="2" id="KW-1185">Reference proteome</keyword>
<dbReference type="KEGG" id="cot:CORT_0C06380"/>
<evidence type="ECO:0000313" key="1">
    <source>
        <dbReference type="EMBL" id="CCG26012.1"/>
    </source>
</evidence>
<dbReference type="AlphaFoldDB" id="H8X460"/>
<reference evidence="1 2" key="1">
    <citation type="journal article" date="2012" name="PLoS ONE">
        <title>Sequence and analysis of the genome of the pathogenic yeast Candida orthopsilosis.</title>
        <authorList>
            <person name="Riccombeni A."/>
            <person name="Vidanes G."/>
            <person name="Proux-Wera E."/>
            <person name="Wolfe K.H."/>
            <person name="Butler G."/>
        </authorList>
    </citation>
    <scope>NUCLEOTIDE SEQUENCE [LARGE SCALE GENOMIC DNA]</scope>
    <source>
        <strain evidence="1 2">Co 90-125</strain>
    </source>
</reference>
<dbReference type="EMBL" id="HE681721">
    <property type="protein sequence ID" value="CCG26012.1"/>
    <property type="molecule type" value="Genomic_DNA"/>
</dbReference>
<name>H8X460_CANO9</name>
<accession>H8X460</accession>
<proteinExistence type="predicted"/>
<evidence type="ECO:0000313" key="2">
    <source>
        <dbReference type="Proteomes" id="UP000005018"/>
    </source>
</evidence>
<sequence length="118" mass="13568">MSNTIDNDASFIILQKQISRKLMAKTLMLNSKVPSQQFNHITTLKDDIPFPLWILHKIKEINTLVDAEDFCDVTNPDIYRILMCSENFETLINNTFIPTLEQEDSPEVGLPDDLIMLV</sequence>
<protein>
    <submittedName>
        <fullName evidence="1">Uncharacterized protein</fullName>
    </submittedName>
</protein>
<dbReference type="OrthoDB" id="4022062at2759"/>
<dbReference type="GeneID" id="14539366"/>
<dbReference type="Proteomes" id="UP000005018">
    <property type="component" value="Chromosome 3"/>
</dbReference>